<evidence type="ECO:0000256" key="9">
    <source>
        <dbReference type="ARBA" id="ARBA00022840"/>
    </source>
</evidence>
<comment type="catalytic activity">
    <reaction evidence="12">
        <text>N(6)-biotinyl-L-lysyl-[protein] + hydrogencarbonate + ATP = N(6)-carboxybiotinyl-L-lysyl-[protein] + ADP + phosphate + H(+)</text>
        <dbReference type="Rhea" id="RHEA:13501"/>
        <dbReference type="Rhea" id="RHEA-COMP:10505"/>
        <dbReference type="Rhea" id="RHEA-COMP:10506"/>
        <dbReference type="ChEBI" id="CHEBI:15378"/>
        <dbReference type="ChEBI" id="CHEBI:17544"/>
        <dbReference type="ChEBI" id="CHEBI:30616"/>
        <dbReference type="ChEBI" id="CHEBI:43474"/>
        <dbReference type="ChEBI" id="CHEBI:83144"/>
        <dbReference type="ChEBI" id="CHEBI:83145"/>
        <dbReference type="ChEBI" id="CHEBI:456216"/>
        <dbReference type="EC" id="6.3.4.14"/>
    </reaction>
</comment>
<comment type="pathway">
    <text evidence="2">Lipid metabolism; malonyl-CoA biosynthesis; malonyl-CoA from acetyl-CoA: step 1/1.</text>
</comment>
<evidence type="ECO:0000256" key="5">
    <source>
        <dbReference type="ARBA" id="ARBA00022516"/>
    </source>
</evidence>
<keyword evidence="10" id="KW-0275">Fatty acid biosynthesis</keyword>
<evidence type="ECO:0000256" key="2">
    <source>
        <dbReference type="ARBA" id="ARBA00004956"/>
    </source>
</evidence>
<evidence type="ECO:0000256" key="10">
    <source>
        <dbReference type="ARBA" id="ARBA00023160"/>
    </source>
</evidence>
<dbReference type="AlphaFoldDB" id="A0A2K8NAP5"/>
<dbReference type="PANTHER" id="PTHR18866:SF128">
    <property type="entry name" value="UREA AMIDOLYASE"/>
    <property type="match status" value="1"/>
</dbReference>
<evidence type="ECO:0000259" key="14">
    <source>
        <dbReference type="PROSITE" id="PS50975"/>
    </source>
</evidence>
<dbReference type="InterPro" id="IPR011054">
    <property type="entry name" value="Rudment_hybrid_motif"/>
</dbReference>
<comment type="function">
    <text evidence="1">This protein is a component of the acetyl coenzyme A carboxylase complex; first, biotin carboxylase catalyzes the carboxylation of the carrier protein and then the transcarboxylase transfers the carboxyl group to form malonyl-CoA.</text>
</comment>
<dbReference type="PROSITE" id="PS50979">
    <property type="entry name" value="BC"/>
    <property type="match status" value="1"/>
</dbReference>
<evidence type="ECO:0000313" key="16">
    <source>
        <dbReference type="EMBL" id="ATY86394.1"/>
    </source>
</evidence>
<gene>
    <name evidence="16" type="ORF">CVV65_02990</name>
</gene>
<dbReference type="EMBL" id="CP024955">
    <property type="protein sequence ID" value="ATY86394.1"/>
    <property type="molecule type" value="Genomic_DNA"/>
</dbReference>
<dbReference type="RefSeq" id="WP_100669131.1">
    <property type="nucleotide sequence ID" value="NZ_CP024955.1"/>
</dbReference>
<dbReference type="PANTHER" id="PTHR18866">
    <property type="entry name" value="CARBOXYLASE:PYRUVATE/ACETYL-COA/PROPIONYL-COA CARBOXYLASE"/>
    <property type="match status" value="1"/>
</dbReference>
<comment type="subunit">
    <text evidence="3">Acetyl-CoA carboxylase is a heterohexamer of biotin carboxyl carrier protein, biotin carboxylase and the two subunits of carboxyl transferase in a 2:2 complex.</text>
</comment>
<dbReference type="Pfam" id="PF00289">
    <property type="entry name" value="Biotin_carb_N"/>
    <property type="match status" value="1"/>
</dbReference>
<accession>A0A2K8NAP5</accession>
<name>A0A2K8NAP5_9BACL</name>
<dbReference type="GO" id="GO:0005524">
    <property type="term" value="F:ATP binding"/>
    <property type="evidence" value="ECO:0007669"/>
    <property type="project" value="UniProtKB-UniRule"/>
</dbReference>
<evidence type="ECO:0000256" key="1">
    <source>
        <dbReference type="ARBA" id="ARBA00003761"/>
    </source>
</evidence>
<dbReference type="InterPro" id="IPR050856">
    <property type="entry name" value="Biotin_carboxylase_complex"/>
</dbReference>
<dbReference type="FunFam" id="3.30.470.20:FF:000028">
    <property type="entry name" value="Methylcrotonoyl-CoA carboxylase subunit alpha, mitochondrial"/>
    <property type="match status" value="1"/>
</dbReference>
<dbReference type="Pfam" id="PF02786">
    <property type="entry name" value="CPSase_L_D2"/>
    <property type="match status" value="1"/>
</dbReference>
<dbReference type="InterPro" id="IPR011764">
    <property type="entry name" value="Biotin_carboxylation_dom"/>
</dbReference>
<dbReference type="SUPFAM" id="SSF56059">
    <property type="entry name" value="Glutathione synthetase ATP-binding domain-like"/>
    <property type="match status" value="1"/>
</dbReference>
<keyword evidence="11" id="KW-0092">Biotin</keyword>
<keyword evidence="17" id="KW-1185">Reference proteome</keyword>
<dbReference type="FunFam" id="3.30.1490.20:FF:000003">
    <property type="entry name" value="acetyl-CoA carboxylase isoform X1"/>
    <property type="match status" value="1"/>
</dbReference>
<evidence type="ECO:0000256" key="12">
    <source>
        <dbReference type="ARBA" id="ARBA00048600"/>
    </source>
</evidence>
<dbReference type="GO" id="GO:0046872">
    <property type="term" value="F:metal ion binding"/>
    <property type="evidence" value="ECO:0007669"/>
    <property type="project" value="InterPro"/>
</dbReference>
<dbReference type="Proteomes" id="UP000231932">
    <property type="component" value="Chromosome"/>
</dbReference>
<evidence type="ECO:0000259" key="15">
    <source>
        <dbReference type="PROSITE" id="PS50979"/>
    </source>
</evidence>
<dbReference type="FunFam" id="3.40.50.20:FF:000010">
    <property type="entry name" value="Propionyl-CoA carboxylase subunit alpha"/>
    <property type="match status" value="1"/>
</dbReference>
<dbReference type="OrthoDB" id="9807469at2"/>
<keyword evidence="6" id="KW-0436">Ligase</keyword>
<dbReference type="EC" id="6.3.4.14" evidence="4"/>
<dbReference type="PROSITE" id="PS00867">
    <property type="entry name" value="CPSASE_2"/>
    <property type="match status" value="1"/>
</dbReference>
<dbReference type="SUPFAM" id="SSF52440">
    <property type="entry name" value="PreATP-grasp domain"/>
    <property type="match status" value="1"/>
</dbReference>
<dbReference type="Gene3D" id="3.30.470.20">
    <property type="entry name" value="ATP-grasp fold, B domain"/>
    <property type="match status" value="1"/>
</dbReference>
<dbReference type="GO" id="GO:0006633">
    <property type="term" value="P:fatty acid biosynthetic process"/>
    <property type="evidence" value="ECO:0007669"/>
    <property type="project" value="UniProtKB-KW"/>
</dbReference>
<sequence length="456" mass="50296">MHDRRRRFGTVTFRKILVANRGEIARRIFRTCRTMGIQTVAVYSEADKGAVHVREADEAVYIGPPPAAQSYLNMDAVIRAAKETGAEAVHPGFGFLSENGDFAERCQREGLVFIGPSPEVIRAMGSKIEARRRMQAAGVPVVPGTERPVDTLEEAMEAAEGIGYPLMVKASAGGGGIGMSRVETPEELKKTFESTRARAVNFFGDGALFLEKWVEGPRHIEVQVAADAHGNAVHLFERECSVQRRHQKVVEESPSPFLNDAMRERLTAAALRGATAIGYRNLGTMEFLFDAKGNFYFLEMNTRLQVEHPVTELITGLDLVEWQIRIAAGERLPVLETPARLGAAVECRVYAEDPVRFLPSPGTITALAWPEGVRVDTGVEQGSAVTPFYDPMIAKIIAHGSTREEALARMERALSETRIEGIKTNLPFLLEVMRNPEFRRGSYDTGLVQNMQNGKA</sequence>
<dbReference type="Pfam" id="PF02785">
    <property type="entry name" value="Biotin_carb_C"/>
    <property type="match status" value="1"/>
</dbReference>
<evidence type="ECO:0000256" key="4">
    <source>
        <dbReference type="ARBA" id="ARBA00013263"/>
    </source>
</evidence>
<evidence type="ECO:0000256" key="11">
    <source>
        <dbReference type="ARBA" id="ARBA00023267"/>
    </source>
</evidence>
<keyword evidence="5" id="KW-0444">Lipid biosynthesis</keyword>
<evidence type="ECO:0000313" key="17">
    <source>
        <dbReference type="Proteomes" id="UP000231932"/>
    </source>
</evidence>
<dbReference type="GO" id="GO:0004075">
    <property type="term" value="F:biotin carboxylase activity"/>
    <property type="evidence" value="ECO:0007669"/>
    <property type="project" value="UniProtKB-EC"/>
</dbReference>
<keyword evidence="9 13" id="KW-0067">ATP-binding</keyword>
<evidence type="ECO:0000256" key="7">
    <source>
        <dbReference type="ARBA" id="ARBA00022741"/>
    </source>
</evidence>
<dbReference type="InterPro" id="IPR005482">
    <property type="entry name" value="Biotin_COase_C"/>
</dbReference>
<dbReference type="NCBIfam" id="NF006367">
    <property type="entry name" value="PRK08591.1"/>
    <property type="match status" value="1"/>
</dbReference>
<evidence type="ECO:0000256" key="3">
    <source>
        <dbReference type="ARBA" id="ARBA00011750"/>
    </source>
</evidence>
<feature type="domain" description="Biotin carboxylation" evidence="15">
    <location>
        <begin position="12"/>
        <end position="453"/>
    </location>
</feature>
<dbReference type="SUPFAM" id="SSF51246">
    <property type="entry name" value="Rudiment single hybrid motif"/>
    <property type="match status" value="1"/>
</dbReference>
<evidence type="ECO:0000256" key="13">
    <source>
        <dbReference type="PROSITE-ProRule" id="PRU00409"/>
    </source>
</evidence>
<evidence type="ECO:0000256" key="8">
    <source>
        <dbReference type="ARBA" id="ARBA00022832"/>
    </source>
</evidence>
<dbReference type="PROSITE" id="PS00866">
    <property type="entry name" value="CPSASE_1"/>
    <property type="match status" value="1"/>
</dbReference>
<reference evidence="17" key="1">
    <citation type="submission" date="2017-11" db="EMBL/GenBank/DDBJ databases">
        <title>Complete Genome Sequence of Kyrpidia sp. Strain EA-1, a thermophilic, hydrogen-oxidizing Bacterium, isolated from the Azores.</title>
        <authorList>
            <person name="Reiner J.E."/>
            <person name="Lapp C.J."/>
            <person name="Bunk B."/>
            <person name="Gescher J."/>
        </authorList>
    </citation>
    <scope>NUCLEOTIDE SEQUENCE [LARGE SCALE GENOMIC DNA]</scope>
    <source>
        <strain evidence="17">EA-1</strain>
    </source>
</reference>
<dbReference type="SMART" id="SM00878">
    <property type="entry name" value="Biotin_carb_C"/>
    <property type="match status" value="1"/>
</dbReference>
<evidence type="ECO:0000256" key="6">
    <source>
        <dbReference type="ARBA" id="ARBA00022598"/>
    </source>
</evidence>
<organism evidence="16 17">
    <name type="scientific">Kyrpidia spormannii</name>
    <dbReference type="NCBI Taxonomy" id="2055160"/>
    <lineage>
        <taxon>Bacteria</taxon>
        <taxon>Bacillati</taxon>
        <taxon>Bacillota</taxon>
        <taxon>Bacilli</taxon>
        <taxon>Bacillales</taxon>
        <taxon>Alicyclobacillaceae</taxon>
        <taxon>Kyrpidia</taxon>
    </lineage>
</organism>
<keyword evidence="7 13" id="KW-0547">Nucleotide-binding</keyword>
<dbReference type="InterPro" id="IPR011761">
    <property type="entry name" value="ATP-grasp"/>
</dbReference>
<dbReference type="KEGG" id="kyr:CVV65_02990"/>
<dbReference type="InterPro" id="IPR005479">
    <property type="entry name" value="CPAse_ATP-bd"/>
</dbReference>
<keyword evidence="10" id="KW-0443">Lipid metabolism</keyword>
<dbReference type="PROSITE" id="PS50975">
    <property type="entry name" value="ATP_GRASP"/>
    <property type="match status" value="1"/>
</dbReference>
<keyword evidence="8" id="KW-0276">Fatty acid metabolism</keyword>
<dbReference type="InterPro" id="IPR005481">
    <property type="entry name" value="BC-like_N"/>
</dbReference>
<proteinExistence type="predicted"/>
<dbReference type="InterPro" id="IPR016185">
    <property type="entry name" value="PreATP-grasp_dom_sf"/>
</dbReference>
<protein>
    <recommendedName>
        <fullName evidence="4">biotin carboxylase</fullName>
        <ecNumber evidence="4">6.3.4.14</ecNumber>
    </recommendedName>
</protein>
<feature type="domain" description="ATP-grasp" evidence="14">
    <location>
        <begin position="131"/>
        <end position="328"/>
    </location>
</feature>